<dbReference type="EMBL" id="JAHXZJ010001492">
    <property type="protein sequence ID" value="KAH0551838.1"/>
    <property type="molecule type" value="Genomic_DNA"/>
</dbReference>
<dbReference type="Proteomes" id="UP000826195">
    <property type="component" value="Unassembled WGS sequence"/>
</dbReference>
<reference evidence="1 2" key="1">
    <citation type="journal article" date="2021" name="J. Hered.">
        <title>A chromosome-level genome assembly of the parasitoid wasp, Cotesia glomerata (Hymenoptera: Braconidae).</title>
        <authorList>
            <person name="Pinto B.J."/>
            <person name="Weis J.J."/>
            <person name="Gamble T."/>
            <person name="Ode P.J."/>
            <person name="Paul R."/>
            <person name="Zaspel J.M."/>
        </authorList>
    </citation>
    <scope>NUCLEOTIDE SEQUENCE [LARGE SCALE GENOMIC DNA]</scope>
    <source>
        <strain evidence="1">CgM1</strain>
    </source>
</reference>
<keyword evidence="2" id="KW-1185">Reference proteome</keyword>
<dbReference type="Gene3D" id="3.10.170.20">
    <property type="match status" value="1"/>
</dbReference>
<name>A0AAV7IFD6_COTGL</name>
<evidence type="ECO:0000313" key="2">
    <source>
        <dbReference type="Proteomes" id="UP000826195"/>
    </source>
</evidence>
<accession>A0AAV7IFD6</accession>
<organism evidence="1 2">
    <name type="scientific">Cotesia glomerata</name>
    <name type="common">Lepidopteran parasitic wasp</name>
    <name type="synonym">Apanteles glomeratus</name>
    <dbReference type="NCBI Taxonomy" id="32391"/>
    <lineage>
        <taxon>Eukaryota</taxon>
        <taxon>Metazoa</taxon>
        <taxon>Ecdysozoa</taxon>
        <taxon>Arthropoda</taxon>
        <taxon>Hexapoda</taxon>
        <taxon>Insecta</taxon>
        <taxon>Pterygota</taxon>
        <taxon>Neoptera</taxon>
        <taxon>Endopterygota</taxon>
        <taxon>Hymenoptera</taxon>
        <taxon>Apocrita</taxon>
        <taxon>Ichneumonoidea</taxon>
        <taxon>Braconidae</taxon>
        <taxon>Microgastrinae</taxon>
        <taxon>Cotesia</taxon>
    </lineage>
</organism>
<sequence length="106" mass="12617">MNPKQTKALVTAFFYKFSAFCFRLDAEKFDLINNTILPEAVHFWERTLMVRETKNTIRLNRPNINMQQKNREKKFFNDEFSSLFVVRLCKLDDILILTPSPNNVQL</sequence>
<proteinExistence type="predicted"/>
<evidence type="ECO:0000313" key="1">
    <source>
        <dbReference type="EMBL" id="KAH0551838.1"/>
    </source>
</evidence>
<comment type="caution">
    <text evidence="1">The sequence shown here is derived from an EMBL/GenBank/DDBJ whole genome shotgun (WGS) entry which is preliminary data.</text>
</comment>
<dbReference type="SUPFAM" id="SSF55486">
    <property type="entry name" value="Metalloproteases ('zincins'), catalytic domain"/>
    <property type="match status" value="1"/>
</dbReference>
<protein>
    <submittedName>
        <fullName evidence="1">Uncharacterized protein</fullName>
    </submittedName>
</protein>
<gene>
    <name evidence="1" type="ORF">KQX54_001994</name>
</gene>
<dbReference type="AlphaFoldDB" id="A0AAV7IFD6"/>